<name>A0A371BE91_9SPHN</name>
<evidence type="ECO:0000313" key="2">
    <source>
        <dbReference type="Proteomes" id="UP000263833"/>
    </source>
</evidence>
<proteinExistence type="predicted"/>
<accession>A0A371BE91</accession>
<protein>
    <submittedName>
        <fullName evidence="1">Uncharacterized protein</fullName>
    </submittedName>
</protein>
<dbReference type="EMBL" id="QRGP01000001">
    <property type="protein sequence ID" value="RDV05915.1"/>
    <property type="molecule type" value="Genomic_DNA"/>
</dbReference>
<dbReference type="AlphaFoldDB" id="A0A371BE91"/>
<evidence type="ECO:0000313" key="1">
    <source>
        <dbReference type="EMBL" id="RDV05915.1"/>
    </source>
</evidence>
<sequence>MGHSSVSISSSFKCVGYISITTSKNGVLYPIFHHGSINWPFVQEIDINGKITSFIEFFDTDKFVFIPSLRSWFCREGDYSRYAYYDSAGTLCETSYEEIGPAIRTGELALNDERLPLLTRLTLARLGNAQESLLAELHESYLRNCGLPDRSVTKLTRSDTRARRSNDIWWEQIRAAEFGEGFVAESFKDTPTEEIFEWLFEYPVDEEWKRVFLVLARRVMFDDRIFDLLTKFLGESHNFTDFSHIDKLIVGRLIELYSYSDSDNNDIADILYDELMNGSIFYLCGTVEPRVILKYLDKITKKKDEEGDLMQIIDSVIDYLSSDTSNVLIFMDLFWFIVDSNQLLVEYPSFSYYEGATRLDRLIAEYQFNPRFQLNLSKDGKLFFDEMILDE</sequence>
<comment type="caution">
    <text evidence="1">The sequence shown here is derived from an EMBL/GenBank/DDBJ whole genome shotgun (WGS) entry which is preliminary data.</text>
</comment>
<gene>
    <name evidence="1" type="ORF">DXH95_00175</name>
</gene>
<reference evidence="2" key="1">
    <citation type="submission" date="2018-08" db="EMBL/GenBank/DDBJ databases">
        <authorList>
            <person name="Kim S.-J."/>
            <person name="Jung G.-Y."/>
        </authorList>
    </citation>
    <scope>NUCLEOTIDE SEQUENCE [LARGE SCALE GENOMIC DNA]</scope>
    <source>
        <strain evidence="2">GY_G</strain>
    </source>
</reference>
<dbReference type="Proteomes" id="UP000263833">
    <property type="component" value="Unassembled WGS sequence"/>
</dbReference>
<organism evidence="1 2">
    <name type="scientific">Sphingorhabdus pulchriflava</name>
    <dbReference type="NCBI Taxonomy" id="2292257"/>
    <lineage>
        <taxon>Bacteria</taxon>
        <taxon>Pseudomonadati</taxon>
        <taxon>Pseudomonadota</taxon>
        <taxon>Alphaproteobacteria</taxon>
        <taxon>Sphingomonadales</taxon>
        <taxon>Sphingomonadaceae</taxon>
        <taxon>Sphingorhabdus</taxon>
    </lineage>
</organism>
<keyword evidence="2" id="KW-1185">Reference proteome</keyword>